<protein>
    <submittedName>
        <fullName evidence="2">PiggyBac transposable element-derived protein 3-like</fullName>
    </submittedName>
</protein>
<keyword evidence="3" id="KW-1185">Reference proteome</keyword>
<organism evidence="2 3">
    <name type="scientific">Aphis craccivora</name>
    <name type="common">Cowpea aphid</name>
    <dbReference type="NCBI Taxonomy" id="307492"/>
    <lineage>
        <taxon>Eukaryota</taxon>
        <taxon>Metazoa</taxon>
        <taxon>Ecdysozoa</taxon>
        <taxon>Arthropoda</taxon>
        <taxon>Hexapoda</taxon>
        <taxon>Insecta</taxon>
        <taxon>Pterygota</taxon>
        <taxon>Neoptera</taxon>
        <taxon>Paraneoptera</taxon>
        <taxon>Hemiptera</taxon>
        <taxon>Sternorrhyncha</taxon>
        <taxon>Aphidomorpha</taxon>
        <taxon>Aphidoidea</taxon>
        <taxon>Aphididae</taxon>
        <taxon>Aphidini</taxon>
        <taxon>Aphis</taxon>
        <taxon>Aphis</taxon>
    </lineage>
</organism>
<dbReference type="EMBL" id="VUJU01005193">
    <property type="protein sequence ID" value="KAF0751990.1"/>
    <property type="molecule type" value="Genomic_DNA"/>
</dbReference>
<dbReference type="Proteomes" id="UP000478052">
    <property type="component" value="Unassembled WGS sequence"/>
</dbReference>
<name>A0A6G0YA62_APHCR</name>
<evidence type="ECO:0000313" key="2">
    <source>
        <dbReference type="EMBL" id="KAF0751990.1"/>
    </source>
</evidence>
<gene>
    <name evidence="2" type="ORF">FWK35_00020872</name>
</gene>
<feature type="domain" description="PiggyBac transposable element-derived protein" evidence="1">
    <location>
        <begin position="134"/>
        <end position="225"/>
    </location>
</feature>
<dbReference type="PANTHER" id="PTHR47272">
    <property type="entry name" value="DDE_TNP_1_7 DOMAIN-CONTAINING PROTEIN"/>
    <property type="match status" value="1"/>
</dbReference>
<dbReference type="InterPro" id="IPR029526">
    <property type="entry name" value="PGBD"/>
</dbReference>
<dbReference type="OrthoDB" id="123207at2759"/>
<evidence type="ECO:0000259" key="1">
    <source>
        <dbReference type="Pfam" id="PF13843"/>
    </source>
</evidence>
<proteinExistence type="predicted"/>
<dbReference type="AlphaFoldDB" id="A0A6G0YA62"/>
<feature type="non-terminal residue" evidence="2">
    <location>
        <position position="305"/>
    </location>
</feature>
<reference evidence="2 3" key="1">
    <citation type="submission" date="2019-08" db="EMBL/GenBank/DDBJ databases">
        <title>Whole genome of Aphis craccivora.</title>
        <authorList>
            <person name="Voronova N.V."/>
            <person name="Shulinski R.S."/>
            <person name="Bandarenka Y.V."/>
            <person name="Zhorov D.G."/>
            <person name="Warner D."/>
        </authorList>
    </citation>
    <scope>NUCLEOTIDE SEQUENCE [LARGE SCALE GENOMIC DNA]</scope>
    <source>
        <strain evidence="2">180601</strain>
        <tissue evidence="2">Whole Body</tissue>
    </source>
</reference>
<feature type="domain" description="PiggyBac transposable element-derived protein" evidence="1">
    <location>
        <begin position="29"/>
        <end position="101"/>
    </location>
</feature>
<comment type="caution">
    <text evidence="2">The sequence shown here is derived from an EMBL/GenBank/DDBJ whole genome shotgun (WGS) entry which is preliminary data.</text>
</comment>
<evidence type="ECO:0000313" key="3">
    <source>
        <dbReference type="Proteomes" id="UP000478052"/>
    </source>
</evidence>
<dbReference type="Pfam" id="PF13843">
    <property type="entry name" value="DDE_Tnp_1_7"/>
    <property type="match status" value="2"/>
</dbReference>
<dbReference type="PANTHER" id="PTHR47272:SF2">
    <property type="entry name" value="PIGGYBAC TRANSPOSABLE ELEMENT-DERIVED PROTEIN 3-LIKE"/>
    <property type="match status" value="1"/>
</dbReference>
<accession>A0A6G0YA62</accession>
<sequence>MSHVKSDGESHKAISKYRENVAKSLLSTITIYERKVKSLGIKIFLLCGESGIVYNMILYQGMSTNIDEELQKNFGFGVAIVVCLTQNICENRHFLYFDNFFRLKRFFKPPLMSDKQFSVLGRGISFGITSKLGISLLKWFNNKPINMGSNFITLGIPENVKRWDKKNKQHVEIERPKIIKLYNKSMGGVDKHDQLVSYYRIHMKSKKWTFRMIFHAFDMAVANCWLEYINDANAFKIPKNKQLHSCRRTNSCGSTYPTKETRTSFRLRLFRPLPAISQDQTSHYSKYDGKKEATRCKENNCAVLL</sequence>